<dbReference type="PROSITE" id="PS51750">
    <property type="entry name" value="BRO_N"/>
    <property type="match status" value="1"/>
</dbReference>
<dbReference type="SMART" id="SM01040">
    <property type="entry name" value="Bro-N"/>
    <property type="match status" value="1"/>
</dbReference>
<dbReference type="Proteomes" id="UP001055940">
    <property type="component" value="Chromosome"/>
</dbReference>
<feature type="coiled-coil region" evidence="1">
    <location>
        <begin position="127"/>
        <end position="154"/>
    </location>
</feature>
<dbReference type="EMBL" id="CP099837">
    <property type="protein sequence ID" value="USY19691.1"/>
    <property type="molecule type" value="Genomic_DNA"/>
</dbReference>
<dbReference type="InterPro" id="IPR003497">
    <property type="entry name" value="BRO_N_domain"/>
</dbReference>
<evidence type="ECO:0000313" key="3">
    <source>
        <dbReference type="EMBL" id="USY19691.1"/>
    </source>
</evidence>
<dbReference type="RefSeq" id="WP_254418883.1">
    <property type="nucleotide sequence ID" value="NZ_CP099837.1"/>
</dbReference>
<reference evidence="3" key="1">
    <citation type="submission" date="2022-06" db="EMBL/GenBank/DDBJ databases">
        <authorList>
            <person name="Ping M."/>
        </authorList>
    </citation>
    <scope>NUCLEOTIDE SEQUENCE</scope>
    <source>
        <strain evidence="3">JCM11759T</strain>
    </source>
</reference>
<gene>
    <name evidence="3" type="ORF">NE857_31430</name>
</gene>
<evidence type="ECO:0000256" key="1">
    <source>
        <dbReference type="SAM" id="Coils"/>
    </source>
</evidence>
<evidence type="ECO:0000313" key="4">
    <source>
        <dbReference type="Proteomes" id="UP001055940"/>
    </source>
</evidence>
<organism evidence="3 4">
    <name type="scientific">Nocardiopsis exhalans</name>
    <dbReference type="NCBI Taxonomy" id="163604"/>
    <lineage>
        <taxon>Bacteria</taxon>
        <taxon>Bacillati</taxon>
        <taxon>Actinomycetota</taxon>
        <taxon>Actinomycetes</taxon>
        <taxon>Streptosporangiales</taxon>
        <taxon>Nocardiopsidaceae</taxon>
        <taxon>Nocardiopsis</taxon>
    </lineage>
</organism>
<dbReference type="Pfam" id="PF03374">
    <property type="entry name" value="ANT"/>
    <property type="match status" value="1"/>
</dbReference>
<dbReference type="InterPro" id="IPR005039">
    <property type="entry name" value="Ant_C"/>
</dbReference>
<proteinExistence type="predicted"/>
<sequence length="270" mass="30034">MDLQLFQSDEFELRINPVGDSFTVEAPGLARALGMREAYRLVESIPEEEKGSTLSWTPGGPQKIWHLTEPGFYRAIGQRQASRIKDAEIRAQVERFQSWVYSEVLPAIRRTGRYEVAPALPAVPQSYAAALRAAADAEEARERAQAELAEAQPKADSWDVLASGVGDLSVADAAKILTRDPAITIGRDRLFDQLATDGWVYRARSDGRWRAYQTQVDIGRLSELPQTYTNPKTKETSIGAPQLRITLKGLHELHRRLGGIRQLQIPSEAA</sequence>
<name>A0ABY5D9B2_9ACTN</name>
<keyword evidence="1" id="KW-0175">Coiled coil</keyword>
<feature type="domain" description="Bro-N" evidence="2">
    <location>
        <begin position="1"/>
        <end position="112"/>
    </location>
</feature>
<evidence type="ECO:0000259" key="2">
    <source>
        <dbReference type="PROSITE" id="PS51750"/>
    </source>
</evidence>
<protein>
    <submittedName>
        <fullName evidence="3">Phage antirepressor KilAC domain-containing protein</fullName>
    </submittedName>
</protein>
<accession>A0ABY5D9B2</accession>
<keyword evidence="4" id="KW-1185">Reference proteome</keyword>